<accession>A0A244ENE6</accession>
<organism evidence="1 2">
    <name type="scientific">Pseudomonas syringae</name>
    <dbReference type="NCBI Taxonomy" id="317"/>
    <lineage>
        <taxon>Bacteria</taxon>
        <taxon>Pseudomonadati</taxon>
        <taxon>Pseudomonadota</taxon>
        <taxon>Gammaproteobacteria</taxon>
        <taxon>Pseudomonadales</taxon>
        <taxon>Pseudomonadaceae</taxon>
        <taxon>Pseudomonas</taxon>
    </lineage>
</organism>
<sequence length="151" mass="16686">MDISSLSSQRLFRPGSSLNGCSAVERLSIDFLINECSLLDALVSAAGGHSDFMGCFVKGFTESNSVSKSRLLLREHTEIESDRVLLYMCPECGDMGCGAYSVCVRQSDECFTWALFAYENGYEEPQIIAGIGPFIFERYAYEAAIEDMIVL</sequence>
<dbReference type="EMBL" id="MTSA01000013">
    <property type="protein sequence ID" value="OUM06059.1"/>
    <property type="molecule type" value="Genomic_DNA"/>
</dbReference>
<proteinExistence type="predicted"/>
<dbReference type="RefSeq" id="WP_084918770.1">
    <property type="nucleotide sequence ID" value="NZ_MTSA01000013.1"/>
</dbReference>
<protein>
    <submittedName>
        <fullName evidence="1">Uncharacterized protein</fullName>
    </submittedName>
</protein>
<comment type="caution">
    <text evidence="1">The sequence shown here is derived from an EMBL/GenBank/DDBJ whole genome shotgun (WGS) entry which is preliminary data.</text>
</comment>
<gene>
    <name evidence="1" type="ORF">BW686_17305</name>
</gene>
<evidence type="ECO:0000313" key="2">
    <source>
        <dbReference type="Proteomes" id="UP000195128"/>
    </source>
</evidence>
<name>A0A244ENE6_PSESX</name>
<evidence type="ECO:0000313" key="1">
    <source>
        <dbReference type="EMBL" id="OUM06059.1"/>
    </source>
</evidence>
<dbReference type="Proteomes" id="UP000195128">
    <property type="component" value="Unassembled WGS sequence"/>
</dbReference>
<dbReference type="AlphaFoldDB" id="A0A244ENE6"/>
<reference evidence="1 2" key="1">
    <citation type="submission" date="2017-01" db="EMBL/GenBank/DDBJ databases">
        <authorList>
            <person name="Mah S.A."/>
            <person name="Swanson W.J."/>
            <person name="Moy G.W."/>
            <person name="Vacquier V.D."/>
        </authorList>
    </citation>
    <scope>NUCLEOTIDE SEQUENCE [LARGE SCALE GENOMIC DNA]</scope>
    <source>
        <strain evidence="1">PDD-32b-74</strain>
    </source>
</reference>
<dbReference type="OrthoDB" id="342114at2"/>